<proteinExistence type="predicted"/>
<dbReference type="Pfam" id="PF05069">
    <property type="entry name" value="Phage_tail_S"/>
    <property type="match status" value="1"/>
</dbReference>
<dbReference type="RefSeq" id="WP_076461580.1">
    <property type="nucleotide sequence ID" value="NZ_FTMN01000002.1"/>
</dbReference>
<feature type="region of interest" description="Disordered" evidence="1">
    <location>
        <begin position="35"/>
        <end position="61"/>
    </location>
</feature>
<feature type="compositionally biased region" description="Basic and acidic residues" evidence="1">
    <location>
        <begin position="35"/>
        <end position="47"/>
    </location>
</feature>
<sequence>MSDLNRLESWASPLLQKLEPAERKKLARQLGTELRRSQRQRIADQRNPDGSAFAPRRAEAKTGRIRRKGMFTKLRTAKFLKTRYNANSVSVGFFGDIARLARVHQYGLRDRVARGGPEIQYEQRELVGFTSDDLDLIQQLLIDHLT</sequence>
<dbReference type="EMBL" id="FTMN01000002">
    <property type="protein sequence ID" value="SIQ10831.1"/>
    <property type="molecule type" value="Genomic_DNA"/>
</dbReference>
<keyword evidence="3" id="KW-1185">Reference proteome</keyword>
<accession>A0A1N6Q2M3</accession>
<dbReference type="STRING" id="49186.SAMN05421647_102210"/>
<protein>
    <submittedName>
        <fullName evidence="2">Phage virion morphogenesis (Putative tail completion) protein</fullName>
    </submittedName>
</protein>
<dbReference type="AlphaFoldDB" id="A0A1N6Q2M3"/>
<organism evidence="2 3">
    <name type="scientific">Marinobacterium stanieri</name>
    <dbReference type="NCBI Taxonomy" id="49186"/>
    <lineage>
        <taxon>Bacteria</taxon>
        <taxon>Pseudomonadati</taxon>
        <taxon>Pseudomonadota</taxon>
        <taxon>Gammaproteobacteria</taxon>
        <taxon>Oceanospirillales</taxon>
        <taxon>Oceanospirillaceae</taxon>
        <taxon>Marinobacterium</taxon>
    </lineage>
</organism>
<evidence type="ECO:0000313" key="3">
    <source>
        <dbReference type="Proteomes" id="UP000186895"/>
    </source>
</evidence>
<dbReference type="InterPro" id="IPR006522">
    <property type="entry name" value="Phage_virion_morphogenesis"/>
</dbReference>
<reference evidence="2 3" key="1">
    <citation type="submission" date="2017-01" db="EMBL/GenBank/DDBJ databases">
        <authorList>
            <person name="Mah S.A."/>
            <person name="Swanson W.J."/>
            <person name="Moy G.W."/>
            <person name="Vacquier V.D."/>
        </authorList>
    </citation>
    <scope>NUCLEOTIDE SEQUENCE [LARGE SCALE GENOMIC DNA]</scope>
    <source>
        <strain evidence="2 3">DSM 7027</strain>
    </source>
</reference>
<evidence type="ECO:0000313" key="2">
    <source>
        <dbReference type="EMBL" id="SIQ10831.1"/>
    </source>
</evidence>
<dbReference type="NCBIfam" id="TIGR01635">
    <property type="entry name" value="tail_comp_S"/>
    <property type="match status" value="1"/>
</dbReference>
<gene>
    <name evidence="2" type="ORF">SAMN05421647_102210</name>
</gene>
<evidence type="ECO:0000256" key="1">
    <source>
        <dbReference type="SAM" id="MobiDB-lite"/>
    </source>
</evidence>
<dbReference type="Proteomes" id="UP000186895">
    <property type="component" value="Unassembled WGS sequence"/>
</dbReference>
<name>A0A1N6Q2M3_9GAMM</name>